<dbReference type="PANTHER" id="PTHR33782">
    <property type="entry name" value="OS01G0121600 PROTEIN"/>
    <property type="match status" value="1"/>
</dbReference>
<dbReference type="PANTHER" id="PTHR33782:SF13">
    <property type="entry name" value="BY GENSCAN AND GENEFINDER"/>
    <property type="match status" value="1"/>
</dbReference>
<keyword evidence="1" id="KW-0812">Transmembrane</keyword>
<keyword evidence="1" id="KW-0472">Membrane</keyword>
<sequence>MEATCLCSSSLLPLPFLPAGKSQCTRTGLLHRRTMPKRSSSASAGTTGLVIVAAARDNREGPWRSVVDESLIVLRKRIHEMKMVERNYEPPQEWMHWEKQCYASYDDHVCNMVGCLQSCLMNTRPSVALSVLLLFAVSVPASTAMILLRFMEVANGVLSTIHHFG</sequence>
<evidence type="ECO:0000313" key="3">
    <source>
        <dbReference type="Proteomes" id="UP000290289"/>
    </source>
</evidence>
<accession>A0A498J7A0</accession>
<feature type="transmembrane region" description="Helical" evidence="1">
    <location>
        <begin position="127"/>
        <end position="148"/>
    </location>
</feature>
<name>A0A498J7A0_MALDO</name>
<reference evidence="2 3" key="1">
    <citation type="submission" date="2018-10" db="EMBL/GenBank/DDBJ databases">
        <title>A high-quality apple genome assembly.</title>
        <authorList>
            <person name="Hu J."/>
        </authorList>
    </citation>
    <scope>NUCLEOTIDE SEQUENCE [LARGE SCALE GENOMIC DNA]</scope>
    <source>
        <strain evidence="3">cv. HFTH1</strain>
        <tissue evidence="2">Young leaf</tissue>
    </source>
</reference>
<dbReference type="Proteomes" id="UP000290289">
    <property type="component" value="Chromosome 9"/>
</dbReference>
<comment type="caution">
    <text evidence="2">The sequence shown here is derived from an EMBL/GenBank/DDBJ whole genome shotgun (WGS) entry which is preliminary data.</text>
</comment>
<organism evidence="2 3">
    <name type="scientific">Malus domestica</name>
    <name type="common">Apple</name>
    <name type="synonym">Pyrus malus</name>
    <dbReference type="NCBI Taxonomy" id="3750"/>
    <lineage>
        <taxon>Eukaryota</taxon>
        <taxon>Viridiplantae</taxon>
        <taxon>Streptophyta</taxon>
        <taxon>Embryophyta</taxon>
        <taxon>Tracheophyta</taxon>
        <taxon>Spermatophyta</taxon>
        <taxon>Magnoliopsida</taxon>
        <taxon>eudicotyledons</taxon>
        <taxon>Gunneridae</taxon>
        <taxon>Pentapetalae</taxon>
        <taxon>rosids</taxon>
        <taxon>fabids</taxon>
        <taxon>Rosales</taxon>
        <taxon>Rosaceae</taxon>
        <taxon>Amygdaloideae</taxon>
        <taxon>Maleae</taxon>
        <taxon>Malus</taxon>
    </lineage>
</organism>
<dbReference type="Gramene" id="mRNA:MD09G0222700">
    <property type="protein sequence ID" value="CDS:MD09G0222700.1"/>
    <property type="gene ID" value="MD09G0222700"/>
</dbReference>
<evidence type="ECO:0000256" key="1">
    <source>
        <dbReference type="SAM" id="Phobius"/>
    </source>
</evidence>
<proteinExistence type="predicted"/>
<keyword evidence="3" id="KW-1185">Reference proteome</keyword>
<gene>
    <name evidence="2" type="ORF">DVH24_035311</name>
</gene>
<protein>
    <submittedName>
        <fullName evidence="2">Uncharacterized protein</fullName>
    </submittedName>
</protein>
<dbReference type="OrthoDB" id="1160758at2759"/>
<dbReference type="EMBL" id="RDQH01000335">
    <property type="protein sequence ID" value="RXH90547.1"/>
    <property type="molecule type" value="Genomic_DNA"/>
</dbReference>
<evidence type="ECO:0000313" key="2">
    <source>
        <dbReference type="EMBL" id="RXH90547.1"/>
    </source>
</evidence>
<keyword evidence="1" id="KW-1133">Transmembrane helix</keyword>
<dbReference type="AlphaFoldDB" id="A0A498J7A0"/>